<feature type="signal peptide" evidence="1">
    <location>
        <begin position="1"/>
        <end position="29"/>
    </location>
</feature>
<feature type="chain" id="PRO_5046865643" evidence="1">
    <location>
        <begin position="30"/>
        <end position="240"/>
    </location>
</feature>
<organism evidence="3 4">
    <name type="scientific">Sphingobium naphthae</name>
    <dbReference type="NCBI Taxonomy" id="1886786"/>
    <lineage>
        <taxon>Bacteria</taxon>
        <taxon>Pseudomonadati</taxon>
        <taxon>Pseudomonadota</taxon>
        <taxon>Alphaproteobacteria</taxon>
        <taxon>Sphingomonadales</taxon>
        <taxon>Sphingomonadaceae</taxon>
        <taxon>Sphingobium</taxon>
    </lineage>
</organism>
<dbReference type="RefSeq" id="WP_317515391.1">
    <property type="nucleotide sequence ID" value="NZ_JAPTHD010000001.1"/>
</dbReference>
<dbReference type="Gene3D" id="2.160.20.120">
    <property type="match status" value="1"/>
</dbReference>
<name>A0ABU3ZRF0_9SPHN</name>
<keyword evidence="4" id="KW-1185">Reference proteome</keyword>
<protein>
    <submittedName>
        <fullName evidence="3">DUF2807 domain-containing protein</fullName>
    </submittedName>
</protein>
<dbReference type="InterPro" id="IPR021255">
    <property type="entry name" value="DUF2807"/>
</dbReference>
<gene>
    <name evidence="3" type="ORF">O0R41_00550</name>
</gene>
<dbReference type="EMBL" id="JAPTHD010000001">
    <property type="protein sequence ID" value="MDV5822093.1"/>
    <property type="molecule type" value="Genomic_DNA"/>
</dbReference>
<reference evidence="4" key="1">
    <citation type="journal article" date="2022" name="J Environ Chem Eng">
        <title>Biodegradation of petroleum oil using a constructed nonpathogenic and heavy metal-tolerant bacterial consortium isolated from marine sponges.</title>
        <authorList>
            <person name="Dechsakulwatana C."/>
            <person name="Rungsihiranrut A."/>
            <person name="Muangchinda C."/>
            <person name="Ningthoujam R."/>
            <person name="Klankeo P."/>
            <person name="Pinyakong O."/>
        </authorList>
    </citation>
    <scope>NUCLEOTIDE SEQUENCE [LARGE SCALE GENOMIC DNA]</scope>
    <source>
        <strain evidence="4">MO2-4</strain>
    </source>
</reference>
<dbReference type="Pfam" id="PF10988">
    <property type="entry name" value="DUF2807"/>
    <property type="match status" value="1"/>
</dbReference>
<comment type="caution">
    <text evidence="3">The sequence shown here is derived from an EMBL/GenBank/DDBJ whole genome shotgun (WGS) entry which is preliminary data.</text>
</comment>
<feature type="domain" description="Putative auto-transporter adhesin head GIN" evidence="2">
    <location>
        <begin position="39"/>
        <end position="220"/>
    </location>
</feature>
<sequence length="240" mass="24403">MHDHRRRPRRSALRALILAGLAMASPAAAATRGYTITSFDSIRVDAPVTVTLVTGQGPSARAEGDQAMLDRLHVDVSGRTLSITADRLRSGEKGGGTAIVRVSTGMLDRVMLTGGGSISIDRLKGLRGQIVLGGNGDIAVGDVQLDRIDLMLAGGGRATLAGRTGVANIHVTGPGAVAAEALRARQAEIGNDGPGNVALTAEVNARIVASGSGDVIVAGKAACVVDHRGTGRVQCGGEAY</sequence>
<keyword evidence="1" id="KW-0732">Signal</keyword>
<evidence type="ECO:0000256" key="1">
    <source>
        <dbReference type="SAM" id="SignalP"/>
    </source>
</evidence>
<evidence type="ECO:0000259" key="2">
    <source>
        <dbReference type="Pfam" id="PF10988"/>
    </source>
</evidence>
<dbReference type="Proteomes" id="UP001185984">
    <property type="component" value="Unassembled WGS sequence"/>
</dbReference>
<dbReference type="PROSITE" id="PS51318">
    <property type="entry name" value="TAT"/>
    <property type="match status" value="1"/>
</dbReference>
<proteinExistence type="predicted"/>
<evidence type="ECO:0000313" key="3">
    <source>
        <dbReference type="EMBL" id="MDV5822093.1"/>
    </source>
</evidence>
<evidence type="ECO:0000313" key="4">
    <source>
        <dbReference type="Proteomes" id="UP001185984"/>
    </source>
</evidence>
<dbReference type="InterPro" id="IPR006311">
    <property type="entry name" value="TAT_signal"/>
</dbReference>
<accession>A0ABU3ZRF0</accession>